<protein>
    <submittedName>
        <fullName evidence="1">Uncharacterized protein</fullName>
    </submittedName>
</protein>
<name>A0A1T4U566_9BACT</name>
<keyword evidence="2" id="KW-1185">Reference proteome</keyword>
<accession>A0A1T4U566</accession>
<organism evidence="1 2">
    <name type="scientific">Chitinophaga eiseniae</name>
    <dbReference type="NCBI Taxonomy" id="634771"/>
    <lineage>
        <taxon>Bacteria</taxon>
        <taxon>Pseudomonadati</taxon>
        <taxon>Bacteroidota</taxon>
        <taxon>Chitinophagia</taxon>
        <taxon>Chitinophagales</taxon>
        <taxon>Chitinophagaceae</taxon>
        <taxon>Chitinophaga</taxon>
    </lineage>
</organism>
<evidence type="ECO:0000313" key="1">
    <source>
        <dbReference type="EMBL" id="SKA47833.1"/>
    </source>
</evidence>
<reference evidence="2" key="1">
    <citation type="submission" date="2017-02" db="EMBL/GenBank/DDBJ databases">
        <authorList>
            <person name="Varghese N."/>
            <person name="Submissions S."/>
        </authorList>
    </citation>
    <scope>NUCLEOTIDE SEQUENCE [LARGE SCALE GENOMIC DNA]</scope>
    <source>
        <strain evidence="2">DSM 22224</strain>
    </source>
</reference>
<dbReference type="STRING" id="634771.SAMN04488128_10958"/>
<gene>
    <name evidence="1" type="ORF">SAMN04488128_10958</name>
</gene>
<dbReference type="Proteomes" id="UP000190367">
    <property type="component" value="Unassembled WGS sequence"/>
</dbReference>
<proteinExistence type="predicted"/>
<evidence type="ECO:0000313" key="2">
    <source>
        <dbReference type="Proteomes" id="UP000190367"/>
    </source>
</evidence>
<dbReference type="AlphaFoldDB" id="A0A1T4U566"/>
<sequence>MSPGLHLWITGRPVPRSTAEARDSGITQTCQADQEPYSVFRRGILYDVDAYAVGVHDSEMVIAPWFFP</sequence>
<dbReference type="EMBL" id="FUWZ01000009">
    <property type="protein sequence ID" value="SKA47833.1"/>
    <property type="molecule type" value="Genomic_DNA"/>
</dbReference>